<comment type="caution">
    <text evidence="2">The sequence shown here is derived from an EMBL/GenBank/DDBJ whole genome shotgun (WGS) entry which is preliminary data.</text>
</comment>
<evidence type="ECO:0000259" key="1">
    <source>
        <dbReference type="Pfam" id="PF08242"/>
    </source>
</evidence>
<name>A0A086STX7_HAPC1</name>
<gene>
    <name evidence="2" type="ORF">ACRE_087450</name>
</gene>
<reference evidence="3" key="1">
    <citation type="journal article" date="2014" name="Genome Announc.">
        <title>Genome sequence and annotation of Acremonium chrysogenum, producer of the beta-lactam antibiotic cephalosporin C.</title>
        <authorList>
            <person name="Terfehr D."/>
            <person name="Dahlmann T.A."/>
            <person name="Specht T."/>
            <person name="Zadra I."/>
            <person name="Kuernsteiner H."/>
            <person name="Kueck U."/>
        </authorList>
    </citation>
    <scope>NUCLEOTIDE SEQUENCE [LARGE SCALE GENOMIC DNA]</scope>
    <source>
        <strain evidence="3">ATCC 11550 / CBS 779.69 / DSM 880 / IAM 14645 / JCM 23072 / IMI 49137</strain>
    </source>
</reference>
<dbReference type="Proteomes" id="UP000029964">
    <property type="component" value="Unassembled WGS sequence"/>
</dbReference>
<keyword evidence="3" id="KW-1185">Reference proteome</keyword>
<dbReference type="InterPro" id="IPR029063">
    <property type="entry name" value="SAM-dependent_MTases_sf"/>
</dbReference>
<protein>
    <recommendedName>
        <fullName evidence="1">Methyltransferase type 12 domain-containing protein</fullName>
    </recommendedName>
</protein>
<dbReference type="SUPFAM" id="SSF53335">
    <property type="entry name" value="S-adenosyl-L-methionine-dependent methyltransferases"/>
    <property type="match status" value="1"/>
</dbReference>
<dbReference type="EMBL" id="JPKY01000189">
    <property type="protein sequence ID" value="KFH40559.1"/>
    <property type="molecule type" value="Genomic_DNA"/>
</dbReference>
<dbReference type="AlphaFoldDB" id="A0A086STX7"/>
<evidence type="ECO:0000313" key="3">
    <source>
        <dbReference type="Proteomes" id="UP000029964"/>
    </source>
</evidence>
<dbReference type="HOGENOM" id="CLU_049749_2_1_1"/>
<organism evidence="2 3">
    <name type="scientific">Hapsidospora chrysogenum (strain ATCC 11550 / CBS 779.69 / DSM 880 / IAM 14645 / JCM 23072 / IMI 49137)</name>
    <name type="common">Acremonium chrysogenum</name>
    <dbReference type="NCBI Taxonomy" id="857340"/>
    <lineage>
        <taxon>Eukaryota</taxon>
        <taxon>Fungi</taxon>
        <taxon>Dikarya</taxon>
        <taxon>Ascomycota</taxon>
        <taxon>Pezizomycotina</taxon>
        <taxon>Sordariomycetes</taxon>
        <taxon>Hypocreomycetidae</taxon>
        <taxon>Hypocreales</taxon>
        <taxon>Bionectriaceae</taxon>
        <taxon>Hapsidospora</taxon>
    </lineage>
</organism>
<dbReference type="CDD" id="cd02440">
    <property type="entry name" value="AdoMet_MTases"/>
    <property type="match status" value="1"/>
</dbReference>
<evidence type="ECO:0000313" key="2">
    <source>
        <dbReference type="EMBL" id="KFH40559.1"/>
    </source>
</evidence>
<feature type="domain" description="Methyltransferase type 12" evidence="1">
    <location>
        <begin position="71"/>
        <end position="172"/>
    </location>
</feature>
<dbReference type="InterPro" id="IPR013217">
    <property type="entry name" value="Methyltransf_12"/>
</dbReference>
<dbReference type="Pfam" id="PF08242">
    <property type="entry name" value="Methyltransf_12"/>
    <property type="match status" value="1"/>
</dbReference>
<accession>A0A086STX7</accession>
<sequence>MATITETTITPNKDLLPVSNSAWNDNAGFWDAVLGDDGDLFWQALQEPCLSRLLGDRLASHRAQETPCRALDLSTGNGLCARWLAARGALVTATDVSEAFLEQAQERCAADGRITFGKLDVTDEADFEPFVEQAAAIGGFDIILINMAMQDLGTLDPLAKSLPKLLKKDGMFVSQMLHPVFRTSGHSKSLEFSFDPATGDRVVTRGKLIKDYLHIMFHRPLHQLFGAFFKYGLVMDALEEPTFTEEHGDPKRVELTRNFTQLPAAIAFRLRRADH</sequence>
<dbReference type="OrthoDB" id="6329284at2759"/>
<proteinExistence type="predicted"/>
<dbReference type="Gene3D" id="3.40.50.150">
    <property type="entry name" value="Vaccinia Virus protein VP39"/>
    <property type="match status" value="1"/>
</dbReference>